<keyword evidence="1" id="KW-1133">Transmembrane helix</keyword>
<proteinExistence type="predicted"/>
<gene>
    <name evidence="2" type="ORF">PUW23_04565</name>
</gene>
<name>A0AAX3N0Z0_9BACL</name>
<keyword evidence="1" id="KW-0812">Transmembrane</keyword>
<dbReference type="AlphaFoldDB" id="A0AAX3N0Z0"/>
<accession>A0AAX3N0Z0</accession>
<dbReference type="Proteomes" id="UP001220962">
    <property type="component" value="Chromosome"/>
</dbReference>
<evidence type="ECO:0000313" key="3">
    <source>
        <dbReference type="Proteomes" id="UP001220962"/>
    </source>
</evidence>
<organism evidence="2 3">
    <name type="scientific">Paenibacillus urinalis</name>
    <dbReference type="NCBI Taxonomy" id="521520"/>
    <lineage>
        <taxon>Bacteria</taxon>
        <taxon>Bacillati</taxon>
        <taxon>Bacillota</taxon>
        <taxon>Bacilli</taxon>
        <taxon>Bacillales</taxon>
        <taxon>Paenibacillaceae</taxon>
        <taxon>Paenibacillus</taxon>
    </lineage>
</organism>
<evidence type="ECO:0008006" key="4">
    <source>
        <dbReference type="Google" id="ProtNLM"/>
    </source>
</evidence>
<dbReference type="EMBL" id="CP118101">
    <property type="protein sequence ID" value="WDH83523.1"/>
    <property type="molecule type" value="Genomic_DNA"/>
</dbReference>
<reference evidence="2" key="1">
    <citation type="submission" date="2023-02" db="EMBL/GenBank/DDBJ databases">
        <title>Pathogen: clinical or host-associated sample.</title>
        <authorList>
            <person name="Hergert J."/>
            <person name="Casey R."/>
            <person name="Wagner J."/>
            <person name="Young E.L."/>
            <person name="Oakeson K.F."/>
        </authorList>
    </citation>
    <scope>NUCLEOTIDE SEQUENCE</scope>
    <source>
        <strain evidence="2">2022CK-00830</strain>
    </source>
</reference>
<evidence type="ECO:0000256" key="1">
    <source>
        <dbReference type="SAM" id="Phobius"/>
    </source>
</evidence>
<feature type="transmembrane region" description="Helical" evidence="1">
    <location>
        <begin position="12"/>
        <end position="31"/>
    </location>
</feature>
<protein>
    <recommendedName>
        <fullName evidence="4">YvrJ family protein</fullName>
    </recommendedName>
</protein>
<sequence length="77" mass="8529">MELINLEEIIYLVTNIGFPMAVCVILLRYILSTIGTRLDKLDNSITRLTKTVRDLDAEAKAATASQAMKSDRDKEGG</sequence>
<dbReference type="RefSeq" id="WP_205054071.1">
    <property type="nucleotide sequence ID" value="NZ_CP118101.1"/>
</dbReference>
<evidence type="ECO:0000313" key="2">
    <source>
        <dbReference type="EMBL" id="WDH83523.1"/>
    </source>
</evidence>
<keyword evidence="1" id="KW-0472">Membrane</keyword>